<feature type="region of interest" description="Disordered" evidence="1">
    <location>
        <begin position="39"/>
        <end position="62"/>
    </location>
</feature>
<name>A0A5B9MN60_9BACT</name>
<keyword evidence="3" id="KW-1185">Reference proteome</keyword>
<evidence type="ECO:0000313" key="3">
    <source>
        <dbReference type="Proteomes" id="UP000321353"/>
    </source>
</evidence>
<dbReference type="EMBL" id="CP036264">
    <property type="protein sequence ID" value="QEG02753.1"/>
    <property type="molecule type" value="Genomic_DNA"/>
</dbReference>
<reference evidence="2 3" key="1">
    <citation type="submission" date="2019-02" db="EMBL/GenBank/DDBJ databases">
        <title>Planctomycetal bacteria perform biofilm scaping via a novel small molecule.</title>
        <authorList>
            <person name="Jeske O."/>
            <person name="Boedeker C."/>
            <person name="Wiegand S."/>
            <person name="Breitling P."/>
            <person name="Kallscheuer N."/>
            <person name="Jogler M."/>
            <person name="Rohde M."/>
            <person name="Petersen J."/>
            <person name="Medema M.H."/>
            <person name="Surup F."/>
            <person name="Jogler C."/>
        </authorList>
    </citation>
    <scope>NUCLEOTIDE SEQUENCE [LARGE SCALE GENOMIC DNA]</scope>
    <source>
        <strain evidence="2 3">Mal15</strain>
    </source>
</reference>
<dbReference type="AlphaFoldDB" id="A0A5B9MN60"/>
<accession>A0A5B9MN60</accession>
<proteinExistence type="predicted"/>
<dbReference type="KEGG" id="smam:Mal15_68740"/>
<evidence type="ECO:0000256" key="1">
    <source>
        <dbReference type="SAM" id="MobiDB-lite"/>
    </source>
</evidence>
<protein>
    <submittedName>
        <fullName evidence="2">Uncharacterized protein</fullName>
    </submittedName>
</protein>
<dbReference type="Proteomes" id="UP000321353">
    <property type="component" value="Chromosome"/>
</dbReference>
<organism evidence="2 3">
    <name type="scientific">Stieleria maiorica</name>
    <dbReference type="NCBI Taxonomy" id="2795974"/>
    <lineage>
        <taxon>Bacteria</taxon>
        <taxon>Pseudomonadati</taxon>
        <taxon>Planctomycetota</taxon>
        <taxon>Planctomycetia</taxon>
        <taxon>Pirellulales</taxon>
        <taxon>Pirellulaceae</taxon>
        <taxon>Stieleria</taxon>
    </lineage>
</organism>
<gene>
    <name evidence="2" type="ORF">Mal15_68740</name>
</gene>
<sequence>MDTCNHPPLIQTNHGVCFPLVGPKRVDQVELLEAVDSEELTTQRHDDDTVETEAESVAVAEG</sequence>
<evidence type="ECO:0000313" key="2">
    <source>
        <dbReference type="EMBL" id="QEG02753.1"/>
    </source>
</evidence>